<evidence type="ECO:0000313" key="3">
    <source>
        <dbReference type="Proteomes" id="UP000000254"/>
    </source>
</evidence>
<reference evidence="3" key="1">
    <citation type="journal article" date="2009" name="BMC Genomics">
        <title>The complete genome sequence of Staphylothermus marinus reveals differences in sulfur metabolism among heterotrophic Crenarchaeota.</title>
        <authorList>
            <person name="Anderson I.J."/>
            <person name="Dharmarajan L."/>
            <person name="Rodriguez J."/>
            <person name="Hooper S."/>
            <person name="Porat I."/>
            <person name="Ulrich L.E."/>
            <person name="Elkins J.G."/>
            <person name="Mavromatis K."/>
            <person name="Sun H."/>
            <person name="Land M."/>
            <person name="Lapidus A."/>
            <person name="Lucas S."/>
            <person name="Barry K."/>
            <person name="Huber H."/>
            <person name="Zhulin I.B."/>
            <person name="Whitman W.B."/>
            <person name="Mukhopadhyay B."/>
            <person name="Woese C."/>
            <person name="Bristow J."/>
            <person name="Kyrpides N."/>
        </authorList>
    </citation>
    <scope>NUCLEOTIDE SEQUENCE [LARGE SCALE GENOMIC DNA]</scope>
    <source>
        <strain evidence="3">ATCC 43588 / DSM 3639 / JCM 9404 / F1</strain>
    </source>
</reference>
<dbReference type="SUPFAM" id="SSF51556">
    <property type="entry name" value="Metallo-dependent hydrolases"/>
    <property type="match status" value="1"/>
</dbReference>
<dbReference type="PROSITE" id="PS01137">
    <property type="entry name" value="TATD_1"/>
    <property type="match status" value="1"/>
</dbReference>
<dbReference type="Gene3D" id="3.20.20.140">
    <property type="entry name" value="Metal-dependent hydrolases"/>
    <property type="match status" value="1"/>
</dbReference>
<dbReference type="SUPFAM" id="SSF51338">
    <property type="entry name" value="Composite domain of metallo-dependent hydrolases"/>
    <property type="match status" value="1"/>
</dbReference>
<dbReference type="GO" id="GO:0016810">
    <property type="term" value="F:hydrolase activity, acting on carbon-nitrogen (but not peptide) bonds"/>
    <property type="evidence" value="ECO:0007669"/>
    <property type="project" value="InterPro"/>
</dbReference>
<dbReference type="InterPro" id="IPR013108">
    <property type="entry name" value="Amidohydro_3"/>
</dbReference>
<dbReference type="EMBL" id="CP000575">
    <property type="protein sequence ID" value="ABN70547.1"/>
    <property type="molecule type" value="Genomic_DNA"/>
</dbReference>
<dbReference type="Gene3D" id="2.30.40.10">
    <property type="entry name" value="Urease, subunit C, domain 1"/>
    <property type="match status" value="1"/>
</dbReference>
<evidence type="ECO:0000259" key="1">
    <source>
        <dbReference type="Pfam" id="PF07969"/>
    </source>
</evidence>
<sequence length="515" mass="58466">MHDIYSYRAIIPEKGVITSYKPFKKCGAVFIASDQIVLCRDKETIKKIAREIGVEPEYYSGVVAPGFIDAHMHIDSLGILLSTNNLEKISTRKELLEKLAVGKKLGEWIIGRGFDHNLFMDEKKPPTLKDLDSIFKDEPVFVIHKSGHMGIVNSVALDILLKISGDTVRNKIDIRNGWIFEDAVTILYNYIIDNLSPQTYMNLLEESISYVREKGVVAIGVAGCNWKCLEALKKLDKADKIPIHIYVYMFIHKLEEIDKVAREALISRNHGRRLRINGVKIILDGALGTRTAYLSQPYSDDRSNRGLLLCDPEQLEKIMYRANNLGLQLAVHCIGDACLDHVLHILLKISRDTQFLRHRVEHASLVRDDQLRIINEVKPVIVIQPRFVLSDKWLIDRIGYERVKWAYRFKSLSEKTFIALSTDSPVEPIDPRETIYAAVTRGINEGLSHGIITANEKIELIEALYAYTRGSAYALNDDKLGCLYEGCYADPILMNKNPLVINDPKEILSLKIKPL</sequence>
<dbReference type="InterPro" id="IPR033932">
    <property type="entry name" value="YtcJ-like"/>
</dbReference>
<dbReference type="InterPro" id="IPR011059">
    <property type="entry name" value="Metal-dep_hydrolase_composite"/>
</dbReference>
<dbReference type="PANTHER" id="PTHR22642:SF2">
    <property type="entry name" value="PROTEIN LONG AFTER FAR-RED 3"/>
    <property type="match status" value="1"/>
</dbReference>
<dbReference type="PANTHER" id="PTHR22642">
    <property type="entry name" value="IMIDAZOLONEPROPIONASE"/>
    <property type="match status" value="1"/>
</dbReference>
<gene>
    <name evidence="2" type="ordered locus">Smar_1457</name>
</gene>
<dbReference type="KEGG" id="smr:Smar_1457"/>
<dbReference type="AlphaFoldDB" id="A3DPI7"/>
<proteinExistence type="predicted"/>
<keyword evidence="3" id="KW-1185">Reference proteome</keyword>
<dbReference type="Pfam" id="PF07969">
    <property type="entry name" value="Amidohydro_3"/>
    <property type="match status" value="1"/>
</dbReference>
<dbReference type="Gene3D" id="3.10.310.70">
    <property type="match status" value="1"/>
</dbReference>
<organism evidence="2 3">
    <name type="scientific">Staphylothermus marinus (strain ATCC 43588 / DSM 3639 / JCM 9404 / F1)</name>
    <dbReference type="NCBI Taxonomy" id="399550"/>
    <lineage>
        <taxon>Archaea</taxon>
        <taxon>Thermoproteota</taxon>
        <taxon>Thermoprotei</taxon>
        <taxon>Desulfurococcales</taxon>
        <taxon>Desulfurococcaceae</taxon>
        <taxon>Staphylothermus</taxon>
    </lineage>
</organism>
<dbReference type="CDD" id="cd01300">
    <property type="entry name" value="YtcJ_like"/>
    <property type="match status" value="1"/>
</dbReference>
<feature type="domain" description="Amidohydrolase 3" evidence="1">
    <location>
        <begin position="61"/>
        <end position="505"/>
    </location>
</feature>
<dbReference type="Proteomes" id="UP000000254">
    <property type="component" value="Chromosome"/>
</dbReference>
<dbReference type="OrthoDB" id="8791at2157"/>
<dbReference type="STRING" id="399550.Smar_1457"/>
<evidence type="ECO:0000313" key="2">
    <source>
        <dbReference type="EMBL" id="ABN70547.1"/>
    </source>
</evidence>
<protein>
    <submittedName>
        <fullName evidence="2">Amidohydrolase 3</fullName>
    </submittedName>
</protein>
<name>A3DPI7_STAMF</name>
<dbReference type="HOGENOM" id="CLU_009942_3_1_2"/>
<dbReference type="RefSeq" id="WP_011839741.1">
    <property type="nucleotide sequence ID" value="NC_009033.1"/>
</dbReference>
<dbReference type="InterPro" id="IPR032466">
    <property type="entry name" value="Metal_Hydrolase"/>
</dbReference>
<dbReference type="InterPro" id="IPR018228">
    <property type="entry name" value="DNase_TatD-rel_CS"/>
</dbReference>
<reference evidence="2 3" key="2">
    <citation type="journal article" date="2009" name="Stand. Genomic Sci.">
        <title>Complete genome sequence of Staphylothermus marinus Stetter and Fiala 1986 type strain F1.</title>
        <authorList>
            <person name="Anderson I.J."/>
            <person name="Sun H."/>
            <person name="Lapidus A."/>
            <person name="Copeland A."/>
            <person name="Glavina Del Rio T."/>
            <person name="Tice H."/>
            <person name="Dalin E."/>
            <person name="Lucas S."/>
            <person name="Barry K."/>
            <person name="Land M."/>
            <person name="Richardson P."/>
            <person name="Huber H."/>
            <person name="Kyrpides N.C."/>
        </authorList>
    </citation>
    <scope>NUCLEOTIDE SEQUENCE [LARGE SCALE GENOMIC DNA]</scope>
    <source>
        <strain evidence="3">ATCC 43588 / DSM 3639 / JCM 9404 / F1</strain>
    </source>
</reference>
<accession>A3DPI7</accession>
<dbReference type="GeneID" id="4907698"/>
<dbReference type="eggNOG" id="arCOG00691">
    <property type="taxonomic scope" value="Archaea"/>
</dbReference>